<dbReference type="GO" id="GO:0005829">
    <property type="term" value="C:cytosol"/>
    <property type="evidence" value="ECO:0007669"/>
    <property type="project" value="TreeGrafter"/>
</dbReference>
<dbReference type="GO" id="GO:0003955">
    <property type="term" value="F:NAD(P)H dehydrogenase (quinone) activity"/>
    <property type="evidence" value="ECO:0007669"/>
    <property type="project" value="TreeGrafter"/>
</dbReference>
<dbReference type="InterPro" id="IPR003680">
    <property type="entry name" value="Flavodoxin_fold"/>
</dbReference>
<dbReference type="RefSeq" id="WP_317477308.1">
    <property type="nucleotide sequence ID" value="NZ_JARQTW010000011.1"/>
</dbReference>
<comment type="similarity">
    <text evidence="1">Belongs to the NAD(P)H dehydrogenase (quinone) family.</text>
</comment>
<gene>
    <name evidence="4" type="ORF">P7M15_06970</name>
</gene>
<proteinExistence type="inferred from homology"/>
<organism evidence="4 5">
    <name type="scientific">Exercitatus varius</name>
    <dbReference type="NCBI Taxonomy" id="67857"/>
    <lineage>
        <taxon>Bacteria</taxon>
        <taxon>Pseudomonadati</taxon>
        <taxon>Pseudomonadota</taxon>
        <taxon>Gammaproteobacteria</taxon>
        <taxon>Pasteurellales</taxon>
        <taxon>Pasteurellaceae</taxon>
        <taxon>Exercitatus</taxon>
    </lineage>
</organism>
<dbReference type="EMBL" id="JARQTW010000011">
    <property type="protein sequence ID" value="MDG2950258.1"/>
    <property type="molecule type" value="Genomic_DNA"/>
</dbReference>
<dbReference type="PANTHER" id="PTHR10204:SF34">
    <property type="entry name" value="NAD(P)H DEHYDROGENASE [QUINONE] 1 ISOFORM 1"/>
    <property type="match status" value="1"/>
</dbReference>
<evidence type="ECO:0000313" key="4">
    <source>
        <dbReference type="EMBL" id="MDG2950258.1"/>
    </source>
</evidence>
<name>A0AAW6Q9V2_9PAST</name>
<evidence type="ECO:0000313" key="5">
    <source>
        <dbReference type="Proteomes" id="UP001214976"/>
    </source>
</evidence>
<dbReference type="InterPro" id="IPR051545">
    <property type="entry name" value="NAD(P)H_dehydrogenase_qn"/>
</dbReference>
<dbReference type="PANTHER" id="PTHR10204">
    <property type="entry name" value="NAD P H OXIDOREDUCTASE-RELATED"/>
    <property type="match status" value="1"/>
</dbReference>
<dbReference type="AlphaFoldDB" id="A0AAW6Q9V2"/>
<dbReference type="InterPro" id="IPR029039">
    <property type="entry name" value="Flavoprotein-like_sf"/>
</dbReference>
<dbReference type="Pfam" id="PF02525">
    <property type="entry name" value="Flavodoxin_2"/>
    <property type="match status" value="1"/>
</dbReference>
<reference evidence="4" key="1">
    <citation type="submission" date="2023-03" db="EMBL/GenBank/DDBJ databases">
        <title>Classification of Bisgaard taxon 6 and taxon 10 as Exercitatus varius gen. nov., spec. nov.</title>
        <authorList>
            <person name="Christensen H."/>
        </authorList>
    </citation>
    <scope>NUCLEOTIDE SEQUENCE</scope>
    <source>
        <strain evidence="4">86116</strain>
    </source>
</reference>
<evidence type="ECO:0000256" key="1">
    <source>
        <dbReference type="ARBA" id="ARBA00006252"/>
    </source>
</evidence>
<dbReference type="Gene3D" id="3.40.50.360">
    <property type="match status" value="1"/>
</dbReference>
<accession>A0AAW6Q9V2</accession>
<protein>
    <submittedName>
        <fullName evidence="4">NAD(P)H-dependent oxidoreductase</fullName>
    </submittedName>
</protein>
<dbReference type="Proteomes" id="UP001214976">
    <property type="component" value="Unassembled WGS sequence"/>
</dbReference>
<comment type="caution">
    <text evidence="4">The sequence shown here is derived from an EMBL/GenBank/DDBJ whole genome shotgun (WGS) entry which is preliminary data.</text>
</comment>
<keyword evidence="2" id="KW-0560">Oxidoreductase</keyword>
<feature type="domain" description="Flavodoxin-like fold" evidence="3">
    <location>
        <begin position="3"/>
        <end position="184"/>
    </location>
</feature>
<sequence>MATHLIIFAHPNPDSFTNAMVARVADVSAQQGAEVIVRDLYEMNFNPVLPLHELKGSIPPDILQEQQYIRRADLITLIYPLWWMGFPAILKGYLDRVLTHGFAYQTDETGSVGLLHGKKMQQFINLGSNAQTYRENGYAQGLDVCLVNGLFNFCGIMDIQHTLFGSLYLIDDAARRAMLDEAAEKTRNGLSQIG</sequence>
<evidence type="ECO:0000259" key="3">
    <source>
        <dbReference type="Pfam" id="PF02525"/>
    </source>
</evidence>
<evidence type="ECO:0000256" key="2">
    <source>
        <dbReference type="ARBA" id="ARBA00023002"/>
    </source>
</evidence>
<dbReference type="SUPFAM" id="SSF52218">
    <property type="entry name" value="Flavoproteins"/>
    <property type="match status" value="1"/>
</dbReference>